<dbReference type="InterPro" id="IPR014036">
    <property type="entry name" value="DeoR-like_C"/>
</dbReference>
<dbReference type="InterPro" id="IPR018356">
    <property type="entry name" value="Tscrpt_reg_HTH_DeoR_CS"/>
</dbReference>
<dbReference type="InterPro" id="IPR037171">
    <property type="entry name" value="NagB/RpiA_transferase-like"/>
</dbReference>
<dbReference type="GO" id="GO:0003677">
    <property type="term" value="F:DNA binding"/>
    <property type="evidence" value="ECO:0007669"/>
    <property type="project" value="UniProtKB-KW"/>
</dbReference>
<dbReference type="PANTHER" id="PTHR30363:SF44">
    <property type="entry name" value="AGA OPERON TRANSCRIPTIONAL REPRESSOR-RELATED"/>
    <property type="match status" value="1"/>
</dbReference>
<dbReference type="RefSeq" id="WP_168875775.1">
    <property type="nucleotide sequence ID" value="NZ_JABAIM010000001.1"/>
</dbReference>
<dbReference type="Pfam" id="PF00455">
    <property type="entry name" value="DeoRC"/>
    <property type="match status" value="1"/>
</dbReference>
<dbReference type="InterPro" id="IPR036390">
    <property type="entry name" value="WH_DNA-bd_sf"/>
</dbReference>
<name>A0A847S2X6_9NEIS</name>
<protein>
    <submittedName>
        <fullName evidence="5">DeoR/GlpR transcriptional regulator</fullName>
    </submittedName>
</protein>
<sequence length="268" mass="29364">MQARSQVRWITAILGRMFTEERRQHILSELKAQGRVTVADLAARLAVSEDTVRRDLRALASEGYLQKAHGGAVLLDIPHLPWQTRTQILSDSKTRIGQRAAQLVEAGQVVLLDAGSTQLALAQHLKVRPLTVLTNSLDIAQLFADDEQVTLILAAGTWQPSHRVFLGETALQTLAGIRADWAFVGVCAIHPQAGVTAANPLDAQWKRALSQHAVRTALLADHSKFHQLAPYFVSELNQIDVLVTDQPDDTLQACGVQMLCAPPNETTR</sequence>
<keyword evidence="6" id="KW-1185">Reference proteome</keyword>
<evidence type="ECO:0000256" key="1">
    <source>
        <dbReference type="ARBA" id="ARBA00023015"/>
    </source>
</evidence>
<dbReference type="Pfam" id="PF08220">
    <property type="entry name" value="HTH_DeoR"/>
    <property type="match status" value="1"/>
</dbReference>
<dbReference type="PANTHER" id="PTHR30363">
    <property type="entry name" value="HTH-TYPE TRANSCRIPTIONAL REGULATOR SRLR-RELATED"/>
    <property type="match status" value="1"/>
</dbReference>
<gene>
    <name evidence="5" type="ORF">HF682_03120</name>
</gene>
<keyword evidence="2" id="KW-0238">DNA-binding</keyword>
<dbReference type="InterPro" id="IPR050313">
    <property type="entry name" value="Carb_Metab_HTH_regulators"/>
</dbReference>
<evidence type="ECO:0000259" key="4">
    <source>
        <dbReference type="PROSITE" id="PS51000"/>
    </source>
</evidence>
<evidence type="ECO:0000313" key="5">
    <source>
        <dbReference type="EMBL" id="NLR74143.1"/>
    </source>
</evidence>
<dbReference type="SMART" id="SM01134">
    <property type="entry name" value="DeoRC"/>
    <property type="match status" value="1"/>
</dbReference>
<dbReference type="EMBL" id="JABAIM010000001">
    <property type="protein sequence ID" value="NLR74143.1"/>
    <property type="molecule type" value="Genomic_DNA"/>
</dbReference>
<proteinExistence type="predicted"/>
<dbReference type="Proteomes" id="UP000587991">
    <property type="component" value="Unassembled WGS sequence"/>
</dbReference>
<dbReference type="AlphaFoldDB" id="A0A847S2X6"/>
<dbReference type="SUPFAM" id="SSF46785">
    <property type="entry name" value="Winged helix' DNA-binding domain"/>
    <property type="match status" value="1"/>
</dbReference>
<accession>A0A847S2X6</accession>
<dbReference type="GO" id="GO:0003700">
    <property type="term" value="F:DNA-binding transcription factor activity"/>
    <property type="evidence" value="ECO:0007669"/>
    <property type="project" value="InterPro"/>
</dbReference>
<feature type="domain" description="HTH deoR-type" evidence="4">
    <location>
        <begin position="19"/>
        <end position="74"/>
    </location>
</feature>
<dbReference type="Gene3D" id="1.10.10.10">
    <property type="entry name" value="Winged helix-like DNA-binding domain superfamily/Winged helix DNA-binding domain"/>
    <property type="match status" value="1"/>
</dbReference>
<evidence type="ECO:0000313" key="6">
    <source>
        <dbReference type="Proteomes" id="UP000587991"/>
    </source>
</evidence>
<dbReference type="InterPro" id="IPR036388">
    <property type="entry name" value="WH-like_DNA-bd_sf"/>
</dbReference>
<evidence type="ECO:0000256" key="3">
    <source>
        <dbReference type="ARBA" id="ARBA00023163"/>
    </source>
</evidence>
<comment type="caution">
    <text evidence="5">The sequence shown here is derived from an EMBL/GenBank/DDBJ whole genome shotgun (WGS) entry which is preliminary data.</text>
</comment>
<dbReference type="PRINTS" id="PR00037">
    <property type="entry name" value="HTHLACR"/>
</dbReference>
<dbReference type="InterPro" id="IPR001034">
    <property type="entry name" value="DeoR_HTH"/>
</dbReference>
<organism evidence="5 6">
    <name type="scientific">Leeia aquatica</name>
    <dbReference type="NCBI Taxonomy" id="2725557"/>
    <lineage>
        <taxon>Bacteria</taxon>
        <taxon>Pseudomonadati</taxon>
        <taxon>Pseudomonadota</taxon>
        <taxon>Betaproteobacteria</taxon>
        <taxon>Neisseriales</taxon>
        <taxon>Leeiaceae</taxon>
        <taxon>Leeia</taxon>
    </lineage>
</organism>
<keyword evidence="1" id="KW-0805">Transcription regulation</keyword>
<reference evidence="5 6" key="1">
    <citation type="submission" date="2020-04" db="EMBL/GenBank/DDBJ databases">
        <title>Draft genome of Leeia sp. IMCC25680.</title>
        <authorList>
            <person name="Song J."/>
            <person name="Cho J.-C."/>
        </authorList>
    </citation>
    <scope>NUCLEOTIDE SEQUENCE [LARGE SCALE GENOMIC DNA]</scope>
    <source>
        <strain evidence="5 6">IMCC25680</strain>
    </source>
</reference>
<dbReference type="SUPFAM" id="SSF100950">
    <property type="entry name" value="NagB/RpiA/CoA transferase-like"/>
    <property type="match status" value="1"/>
</dbReference>
<keyword evidence="3" id="KW-0804">Transcription</keyword>
<dbReference type="PROSITE" id="PS51000">
    <property type="entry name" value="HTH_DEOR_2"/>
    <property type="match status" value="1"/>
</dbReference>
<dbReference type="PROSITE" id="PS00894">
    <property type="entry name" value="HTH_DEOR_1"/>
    <property type="match status" value="1"/>
</dbReference>
<dbReference type="SMART" id="SM00420">
    <property type="entry name" value="HTH_DEOR"/>
    <property type="match status" value="1"/>
</dbReference>
<evidence type="ECO:0000256" key="2">
    <source>
        <dbReference type="ARBA" id="ARBA00023125"/>
    </source>
</evidence>